<organism evidence="5 6">
    <name type="scientific">Choanephora cucurbitarum</name>
    <dbReference type="NCBI Taxonomy" id="101091"/>
    <lineage>
        <taxon>Eukaryota</taxon>
        <taxon>Fungi</taxon>
        <taxon>Fungi incertae sedis</taxon>
        <taxon>Mucoromycota</taxon>
        <taxon>Mucoromycotina</taxon>
        <taxon>Mucoromycetes</taxon>
        <taxon>Mucorales</taxon>
        <taxon>Mucorineae</taxon>
        <taxon>Choanephoraceae</taxon>
        <taxon>Choanephoroideae</taxon>
        <taxon>Choanephora</taxon>
    </lineage>
</organism>
<feature type="compositionally biased region" description="Basic residues" evidence="2">
    <location>
        <begin position="1"/>
        <end position="11"/>
    </location>
</feature>
<dbReference type="PROSITE" id="PS51283">
    <property type="entry name" value="DUSP"/>
    <property type="match status" value="1"/>
</dbReference>
<keyword evidence="1" id="KW-0788">Thiol protease</keyword>
<dbReference type="FunCoup" id="A0A1C7NSD8">
    <property type="interactions" value="525"/>
</dbReference>
<dbReference type="SMART" id="SM00695">
    <property type="entry name" value="DUSP"/>
    <property type="match status" value="1"/>
</dbReference>
<dbReference type="GO" id="GO:0016579">
    <property type="term" value="P:protein deubiquitination"/>
    <property type="evidence" value="ECO:0007669"/>
    <property type="project" value="InterPro"/>
</dbReference>
<dbReference type="InterPro" id="IPR028889">
    <property type="entry name" value="USP"/>
</dbReference>
<dbReference type="InterPro" id="IPR050185">
    <property type="entry name" value="Ub_carboxyl-term_hydrolase"/>
</dbReference>
<dbReference type="InterPro" id="IPR035927">
    <property type="entry name" value="DUSP-like_sf"/>
</dbReference>
<dbReference type="InterPro" id="IPR038765">
    <property type="entry name" value="Papain-like_cys_pep_sf"/>
</dbReference>
<dbReference type="SUPFAM" id="SSF54001">
    <property type="entry name" value="Cysteine proteinases"/>
    <property type="match status" value="1"/>
</dbReference>
<dbReference type="InterPro" id="IPR006615">
    <property type="entry name" value="Pept_C19_DUSP"/>
</dbReference>
<protein>
    <recommendedName>
        <fullName evidence="1">Ubiquitin carboxyl-terminal hydrolase</fullName>
        <ecNumber evidence="1">3.4.19.12</ecNumber>
    </recommendedName>
</protein>
<dbReference type="InterPro" id="IPR018200">
    <property type="entry name" value="USP_CS"/>
</dbReference>
<keyword evidence="1 5" id="KW-0378">Hydrolase</keyword>
<dbReference type="OrthoDB" id="292964at2759"/>
<evidence type="ECO:0000313" key="5">
    <source>
        <dbReference type="EMBL" id="OBZ90234.1"/>
    </source>
</evidence>
<evidence type="ECO:0000259" key="3">
    <source>
        <dbReference type="PROSITE" id="PS50235"/>
    </source>
</evidence>
<dbReference type="PROSITE" id="PS00973">
    <property type="entry name" value="USP_2"/>
    <property type="match status" value="1"/>
</dbReference>
<keyword evidence="1" id="KW-0833">Ubl conjugation pathway</keyword>
<keyword evidence="6" id="KW-1185">Reference proteome</keyword>
<dbReference type="GO" id="GO:0006508">
    <property type="term" value="P:proteolysis"/>
    <property type="evidence" value="ECO:0007669"/>
    <property type="project" value="UniProtKB-KW"/>
</dbReference>
<evidence type="ECO:0000256" key="2">
    <source>
        <dbReference type="SAM" id="MobiDB-lite"/>
    </source>
</evidence>
<dbReference type="PANTHER" id="PTHR21646">
    <property type="entry name" value="UBIQUITIN CARBOXYL-TERMINAL HYDROLASE"/>
    <property type="match status" value="1"/>
</dbReference>
<comment type="catalytic activity">
    <reaction evidence="1">
        <text>Thiol-dependent hydrolysis of ester, thioester, amide, peptide and isopeptide bonds formed by the C-terminal Gly of ubiquitin (a 76-residue protein attached to proteins as an intracellular targeting signal).</text>
        <dbReference type="EC" id="3.4.19.12"/>
    </reaction>
</comment>
<dbReference type="Pfam" id="PF00443">
    <property type="entry name" value="UCH"/>
    <property type="match status" value="1"/>
</dbReference>
<dbReference type="InParanoid" id="A0A1C7NSD8"/>
<comment type="similarity">
    <text evidence="1">Belongs to the peptidase C19 family.</text>
</comment>
<dbReference type="PROSITE" id="PS00972">
    <property type="entry name" value="USP_1"/>
    <property type="match status" value="1"/>
</dbReference>
<name>A0A1C7NSD8_9FUNG</name>
<dbReference type="Gene3D" id="3.90.70.10">
    <property type="entry name" value="Cysteine proteinases"/>
    <property type="match status" value="2"/>
</dbReference>
<dbReference type="InterPro" id="IPR001394">
    <property type="entry name" value="Peptidase_C19_UCH"/>
</dbReference>
<dbReference type="PROSITE" id="PS50235">
    <property type="entry name" value="USP_3"/>
    <property type="match status" value="1"/>
</dbReference>
<dbReference type="EMBL" id="LUGH01000057">
    <property type="protein sequence ID" value="OBZ90234.1"/>
    <property type="molecule type" value="Genomic_DNA"/>
</dbReference>
<feature type="domain" description="USP" evidence="3">
    <location>
        <begin position="336"/>
        <end position="965"/>
    </location>
</feature>
<dbReference type="CDD" id="cd02674">
    <property type="entry name" value="Peptidase_C19R"/>
    <property type="match status" value="1"/>
</dbReference>
<dbReference type="GO" id="GO:0004843">
    <property type="term" value="F:cysteine-type deubiquitinase activity"/>
    <property type="evidence" value="ECO:0007669"/>
    <property type="project" value="UniProtKB-UniRule"/>
</dbReference>
<reference evidence="5 6" key="1">
    <citation type="submission" date="2016-03" db="EMBL/GenBank/DDBJ databases">
        <title>Choanephora cucurbitarum.</title>
        <authorList>
            <person name="Min B."/>
            <person name="Park H."/>
            <person name="Park J.-H."/>
            <person name="Shin H.-D."/>
            <person name="Choi I.-G."/>
        </authorList>
    </citation>
    <scope>NUCLEOTIDE SEQUENCE [LARGE SCALE GENOMIC DNA]</scope>
    <source>
        <strain evidence="5 6">KUS-F28377</strain>
    </source>
</reference>
<dbReference type="Pfam" id="PF06337">
    <property type="entry name" value="DUSP"/>
    <property type="match status" value="1"/>
</dbReference>
<feature type="domain" description="DUSP" evidence="4">
    <location>
        <begin position="35"/>
        <end position="131"/>
    </location>
</feature>
<dbReference type="Gene3D" id="3.30.2230.10">
    <property type="entry name" value="DUSP-like"/>
    <property type="match status" value="1"/>
</dbReference>
<comment type="caution">
    <text evidence="5">The sequence shown here is derived from an EMBL/GenBank/DDBJ whole genome shotgun (WGS) entry which is preliminary data.</text>
</comment>
<evidence type="ECO:0000313" key="6">
    <source>
        <dbReference type="Proteomes" id="UP000093000"/>
    </source>
</evidence>
<evidence type="ECO:0000259" key="4">
    <source>
        <dbReference type="PROSITE" id="PS51283"/>
    </source>
</evidence>
<keyword evidence="1" id="KW-0645">Protease</keyword>
<accession>A0A1C7NSD8</accession>
<evidence type="ECO:0000256" key="1">
    <source>
        <dbReference type="RuleBase" id="RU366025"/>
    </source>
</evidence>
<dbReference type="EC" id="3.4.19.12" evidence="1"/>
<feature type="region of interest" description="Disordered" evidence="2">
    <location>
        <begin position="1"/>
        <end position="33"/>
    </location>
</feature>
<gene>
    <name evidence="5" type="primary">Usp4_1</name>
    <name evidence="5" type="ORF">A0J61_01704</name>
</gene>
<sequence>MDPKEHFRKKRAQPETDLNANGKRHRSYPPESISRDTNMQLEIISQLKLKKDTESESRVISGKWYVQWEGYCLGMKPRPSAVDNSTIMDANNQLKGGLEEGTDRFTVSVEIWNTLVSWYGLIDPSHELLVTNGDCQKDDVKPASANPIPSLGKIKKISNKPKIYKKKEDKPALHSQQVLQQFINKPQSEDPMYQFKVYRVGQSTERGRSFAISASCSVLEFQSTLLNALDIPLREKDSVKLWLLNNQNTYLLQKLEDSAPFVVSDQLLSSDKNRTAHQIDTSTIPTTSSLASCLFQIMPSTTKDFYLAVDYVKNKPAKPSSSKSTPASRTKTLGLTGLQNLGNTCYMNSAIQCLSNTNKLTEWFANNQYKQDLNTNNPLGLNGELAKAYAALLADIWKPSTTFTTFMRSSVSPREFKSTFERFNPHFAGYMQQDSQELLSFLLDGLHEDLNRVLEKPYIEIPDFDSQEFSDTEIAHHFWQYHKARNDSIIVDLFQGQYKSRLICDECQKVSVTFDPFMHISVPLPRKTKTPSTYEINVIYVPYTPSQKHLKMKISLSKEATIENLQKEVQNNLASLSLMPNNDHNLLVTEIHDEKIYKVFDSEELVDLIQPSDQIYVYQLPCSLLDQKWVVFPVYCSTPLLTARAELDDVFPIRQFGYPIIIAMKKNDLQDYSNLYTTIASHIERYCVVKLFEEDTSAEVVQSPIQVQSNGSQSPIHTTAAVTPAGGRPMVPMPNLFQIKVFQYHQRNKRFNFPQGSDTGSWKEVNNQDAIVEQGQGVVIEWKLSKAQQMFSASVLSKKIDAWNDFDVSDKDEDKEVTLQDCLDEFAGDELLTSQDSWYCPQCKKHQHASKKMDIWRLPEIMIIHLKRFSQFRRWEETKLDTFVDFPLIGLDMSKMVLGPHEHELIYDLYAVDNHYGGMGGGHYTAFAQNFLNGEWYEFNDTHVTRMEAQDVKTSAAYILFYKRRS</sequence>
<dbReference type="STRING" id="101091.A0A1C7NSD8"/>
<proteinExistence type="inferred from homology"/>
<dbReference type="Proteomes" id="UP000093000">
    <property type="component" value="Unassembled WGS sequence"/>
</dbReference>
<dbReference type="AlphaFoldDB" id="A0A1C7NSD8"/>
<dbReference type="SUPFAM" id="SSF143791">
    <property type="entry name" value="DUSP-like"/>
    <property type="match status" value="1"/>
</dbReference>